<gene>
    <name evidence="1" type="ORF">Fcan01_00398</name>
</gene>
<protein>
    <submittedName>
        <fullName evidence="1">Uncharacterized protein</fullName>
    </submittedName>
</protein>
<keyword evidence="2" id="KW-1185">Reference proteome</keyword>
<dbReference type="InterPro" id="IPR008949">
    <property type="entry name" value="Isoprenoid_synthase_dom_sf"/>
</dbReference>
<proteinExistence type="predicted"/>
<dbReference type="Proteomes" id="UP000198287">
    <property type="component" value="Unassembled WGS sequence"/>
</dbReference>
<evidence type="ECO:0000313" key="2">
    <source>
        <dbReference type="Proteomes" id="UP000198287"/>
    </source>
</evidence>
<name>A0A226EZ71_FOLCA</name>
<dbReference type="Gene3D" id="1.10.600.10">
    <property type="entry name" value="Farnesyl Diphosphate Synthase"/>
    <property type="match status" value="1"/>
</dbReference>
<organism evidence="1 2">
    <name type="scientific">Folsomia candida</name>
    <name type="common">Springtail</name>
    <dbReference type="NCBI Taxonomy" id="158441"/>
    <lineage>
        <taxon>Eukaryota</taxon>
        <taxon>Metazoa</taxon>
        <taxon>Ecdysozoa</taxon>
        <taxon>Arthropoda</taxon>
        <taxon>Hexapoda</taxon>
        <taxon>Collembola</taxon>
        <taxon>Entomobryomorpha</taxon>
        <taxon>Isotomoidea</taxon>
        <taxon>Isotomidae</taxon>
        <taxon>Proisotominae</taxon>
        <taxon>Folsomia</taxon>
    </lineage>
</organism>
<accession>A0A226EZ71</accession>
<comment type="caution">
    <text evidence="1">The sequence shown here is derived from an EMBL/GenBank/DDBJ whole genome shotgun (WGS) entry which is preliminary data.</text>
</comment>
<sequence length="392" mass="43992">MQAVKIQVSINFAVSDKFSNAIKQSVKSVSGNKYEFTTPFFLPTLYRKSFEDLTNAERDDIQILEGLQRTLASWLDNQFPTVLKSGSSTKIARHVVTYVTFCGPHVALDSALFLSIAKPMAIGLLLDFMADDKELFYGLDTTLLRHGVETLHNSINELRTLDVALIEEAIQLKLFKNKEIQSNKYAAMLLGSAFEVGLDTETIFGSRENALDQRWFFEKLFKDVHVALLLADGQMDDYSLSTQRHFRAIDGSILLMVEIIAITKTATLTPKLTGDPVFARFRGVMDDISAAFNDILGLQKDIKNGESNGIVMFKVKRGTPLKRALDEEVAILGDNIQDYEKLKDMLLCNFPEEENLPLYFEIADSVLFGLVQVFIESPIYGMKGQIRIDTGN</sequence>
<dbReference type="OrthoDB" id="1731983at2759"/>
<reference evidence="1 2" key="1">
    <citation type="submission" date="2015-12" db="EMBL/GenBank/DDBJ databases">
        <title>The genome of Folsomia candida.</title>
        <authorList>
            <person name="Faddeeva A."/>
            <person name="Derks M.F."/>
            <person name="Anvar Y."/>
            <person name="Smit S."/>
            <person name="Van Straalen N."/>
            <person name="Roelofs D."/>
        </authorList>
    </citation>
    <scope>NUCLEOTIDE SEQUENCE [LARGE SCALE GENOMIC DNA]</scope>
    <source>
        <strain evidence="1 2">VU population</strain>
        <tissue evidence="1">Whole body</tissue>
    </source>
</reference>
<dbReference type="AlphaFoldDB" id="A0A226EZ71"/>
<dbReference type="EMBL" id="LNIX01000001">
    <property type="protein sequence ID" value="OXA62883.1"/>
    <property type="molecule type" value="Genomic_DNA"/>
</dbReference>
<evidence type="ECO:0000313" key="1">
    <source>
        <dbReference type="EMBL" id="OXA62883.1"/>
    </source>
</evidence>
<dbReference type="SUPFAM" id="SSF48576">
    <property type="entry name" value="Terpenoid synthases"/>
    <property type="match status" value="1"/>
</dbReference>